<dbReference type="PANTHER" id="PTHR31689:SF0">
    <property type="entry name" value="DIAMINOPIMELATE EPIMERASE"/>
    <property type="match status" value="1"/>
</dbReference>
<feature type="site" description="Could be important to modulate the pK values of the two catalytic cysteine residues" evidence="9">
    <location>
        <position position="199"/>
    </location>
</feature>
<dbReference type="GO" id="GO:0005829">
    <property type="term" value="C:cytosol"/>
    <property type="evidence" value="ECO:0007669"/>
    <property type="project" value="TreeGrafter"/>
</dbReference>
<dbReference type="HAMAP" id="MF_00197">
    <property type="entry name" value="DAP_epimerase"/>
    <property type="match status" value="1"/>
</dbReference>
<dbReference type="InterPro" id="IPR018510">
    <property type="entry name" value="DAP_epimerase_AS"/>
</dbReference>
<name>A0A9D2GRF6_9BACT</name>
<dbReference type="Gene3D" id="3.10.310.10">
    <property type="entry name" value="Diaminopimelate Epimerase, Chain A, domain 1"/>
    <property type="match status" value="2"/>
</dbReference>
<evidence type="ECO:0000256" key="9">
    <source>
        <dbReference type="HAMAP-Rule" id="MF_00197"/>
    </source>
</evidence>
<sequence length="270" mass="29865">MEIQFSKMSGNGNDFIIIDNREGKFSSLYKKEFIEKICARGLSVGADGVIFIEKSDKVDFKWQFYNSDGSVAEMCGNGARCAARYVYLENIAGKNMAFETLAGIIKAEIMDNNEVKTMLTPPHSLELDKKITALGKEYDIHSINTGVPHAVIICDDVDNIDVHHIGRDIRYNKDFAVNGTNVNFIQVTGDNSLKIRTYERGVEGETLACGTGCAASAIIAIKKGLVKGPVRLLTSGGKTLTVYYDNNTVYLQGEGRRVYIAKLQEEAYNY</sequence>
<dbReference type="FunFam" id="3.10.310.10:FF:000001">
    <property type="entry name" value="Diaminopimelate epimerase"/>
    <property type="match status" value="1"/>
</dbReference>
<dbReference type="AlphaFoldDB" id="A0A9D2GRF6"/>
<evidence type="ECO:0000256" key="6">
    <source>
        <dbReference type="ARBA" id="ARBA00023154"/>
    </source>
</evidence>
<dbReference type="Pfam" id="PF01678">
    <property type="entry name" value="DAP_epimerase"/>
    <property type="match status" value="2"/>
</dbReference>
<protein>
    <recommendedName>
        <fullName evidence="3 9">Diaminopimelate epimerase</fullName>
        <shortName evidence="9">DAP epimerase</shortName>
        <ecNumber evidence="3 9">5.1.1.7</ecNumber>
    </recommendedName>
    <alternativeName>
        <fullName evidence="9">PLP-independent amino acid racemase</fullName>
    </alternativeName>
</protein>
<comment type="catalytic activity">
    <reaction evidence="8 9">
        <text>(2S,6S)-2,6-diaminopimelate = meso-2,6-diaminopimelate</text>
        <dbReference type="Rhea" id="RHEA:15393"/>
        <dbReference type="ChEBI" id="CHEBI:57609"/>
        <dbReference type="ChEBI" id="CHEBI:57791"/>
        <dbReference type="EC" id="5.1.1.7"/>
    </reaction>
</comment>
<feature type="binding site" evidence="9">
    <location>
        <position position="13"/>
    </location>
    <ligand>
        <name>substrate</name>
    </ligand>
</feature>
<dbReference type="EC" id="5.1.1.7" evidence="3 9"/>
<feature type="binding site" evidence="9">
    <location>
        <begin position="199"/>
        <end position="200"/>
    </location>
    <ligand>
        <name>substrate</name>
    </ligand>
</feature>
<reference evidence="11" key="1">
    <citation type="journal article" date="2021" name="PeerJ">
        <title>Extensive microbial diversity within the chicken gut microbiome revealed by metagenomics and culture.</title>
        <authorList>
            <person name="Gilroy R."/>
            <person name="Ravi A."/>
            <person name="Getino M."/>
            <person name="Pursley I."/>
            <person name="Horton D.L."/>
            <person name="Alikhan N.F."/>
            <person name="Baker D."/>
            <person name="Gharbi K."/>
            <person name="Hall N."/>
            <person name="Watson M."/>
            <person name="Adriaenssens E.M."/>
            <person name="Foster-Nyarko E."/>
            <person name="Jarju S."/>
            <person name="Secka A."/>
            <person name="Antonio M."/>
            <person name="Oren A."/>
            <person name="Chaudhuri R.R."/>
            <person name="La Ragione R."/>
            <person name="Hildebrand F."/>
            <person name="Pallen M.J."/>
        </authorList>
    </citation>
    <scope>NUCLEOTIDE SEQUENCE</scope>
    <source>
        <strain evidence="11">ChiW4-1371</strain>
    </source>
</reference>
<evidence type="ECO:0000313" key="11">
    <source>
        <dbReference type="EMBL" id="HIZ88617.1"/>
    </source>
</evidence>
<comment type="caution">
    <text evidence="9">Lacks conserved residue(s) required for the propagation of feature annotation.</text>
</comment>
<feature type="active site" evidence="10">
    <location>
        <position position="75"/>
    </location>
</feature>
<gene>
    <name evidence="9 11" type="primary">dapF</name>
    <name evidence="11" type="ORF">H9804_01625</name>
</gene>
<feature type="binding site" evidence="9">
    <location>
        <begin position="210"/>
        <end position="211"/>
    </location>
    <ligand>
        <name>substrate</name>
    </ligand>
</feature>
<feature type="active site" description="Proton donor" evidence="9">
    <location>
        <position position="75"/>
    </location>
</feature>
<feature type="binding site" evidence="9">
    <location>
        <position position="66"/>
    </location>
    <ligand>
        <name>substrate</name>
    </ligand>
</feature>
<comment type="subcellular location">
    <subcellularLocation>
        <location evidence="9">Cytoplasm</location>
    </subcellularLocation>
</comment>
<evidence type="ECO:0000313" key="12">
    <source>
        <dbReference type="Proteomes" id="UP000824176"/>
    </source>
</evidence>
<dbReference type="SUPFAM" id="SSF54506">
    <property type="entry name" value="Diaminopimelate epimerase-like"/>
    <property type="match status" value="2"/>
</dbReference>
<keyword evidence="5 9" id="KW-0028">Amino-acid biosynthesis</keyword>
<feature type="binding site" evidence="9">
    <location>
        <position position="181"/>
    </location>
    <ligand>
        <name>substrate</name>
    </ligand>
</feature>
<keyword evidence="4 9" id="KW-0963">Cytoplasm</keyword>
<evidence type="ECO:0000256" key="5">
    <source>
        <dbReference type="ARBA" id="ARBA00022605"/>
    </source>
</evidence>
<feature type="active site" description="Proton acceptor" evidence="9">
    <location>
        <position position="209"/>
    </location>
</feature>
<dbReference type="InterPro" id="IPR001653">
    <property type="entry name" value="DAP_epimerase_DapF"/>
</dbReference>
<accession>A0A9D2GRF6</accession>
<evidence type="ECO:0000256" key="4">
    <source>
        <dbReference type="ARBA" id="ARBA00022490"/>
    </source>
</evidence>
<evidence type="ECO:0000256" key="3">
    <source>
        <dbReference type="ARBA" id="ARBA00013080"/>
    </source>
</evidence>
<keyword evidence="7 9" id="KW-0413">Isomerase</keyword>
<evidence type="ECO:0000256" key="10">
    <source>
        <dbReference type="PROSITE-ProRule" id="PRU10125"/>
    </source>
</evidence>
<dbReference type="GO" id="GO:0009089">
    <property type="term" value="P:lysine biosynthetic process via diaminopimelate"/>
    <property type="evidence" value="ECO:0007669"/>
    <property type="project" value="UniProtKB-UniRule"/>
</dbReference>
<comment type="subunit">
    <text evidence="9">Homodimer.</text>
</comment>
<dbReference type="EMBL" id="DXAQ01000023">
    <property type="protein sequence ID" value="HIZ88617.1"/>
    <property type="molecule type" value="Genomic_DNA"/>
</dbReference>
<dbReference type="Proteomes" id="UP000824176">
    <property type="component" value="Unassembled WGS sequence"/>
</dbReference>
<feature type="binding site" evidence="9">
    <location>
        <begin position="76"/>
        <end position="77"/>
    </location>
    <ligand>
        <name>substrate</name>
    </ligand>
</feature>
<keyword evidence="6 9" id="KW-0457">Lysine biosynthesis</keyword>
<dbReference type="GO" id="GO:0008837">
    <property type="term" value="F:diaminopimelate epimerase activity"/>
    <property type="evidence" value="ECO:0007669"/>
    <property type="project" value="UniProtKB-UniRule"/>
</dbReference>
<dbReference type="PROSITE" id="PS01326">
    <property type="entry name" value="DAP_EPIMERASE"/>
    <property type="match status" value="1"/>
</dbReference>
<evidence type="ECO:0000256" key="8">
    <source>
        <dbReference type="ARBA" id="ARBA00051712"/>
    </source>
</evidence>
<comment type="caution">
    <text evidence="11">The sequence shown here is derived from an EMBL/GenBank/DDBJ whole genome shotgun (WGS) entry which is preliminary data.</text>
</comment>
<evidence type="ECO:0000256" key="2">
    <source>
        <dbReference type="ARBA" id="ARBA00010219"/>
    </source>
</evidence>
<comment type="pathway">
    <text evidence="1 9">Amino-acid biosynthesis; L-lysine biosynthesis via DAP pathway; DL-2,6-diaminopimelate from LL-2,6-diaminopimelate: step 1/1.</text>
</comment>
<comment type="function">
    <text evidence="9">Catalyzes the stereoinversion of LL-2,6-diaminopimelate (L,L-DAP) to meso-diaminopimelate (meso-DAP), a precursor of L-lysine and an essential component of the bacterial peptidoglycan.</text>
</comment>
<reference evidence="11" key="2">
    <citation type="submission" date="2021-04" db="EMBL/GenBank/DDBJ databases">
        <authorList>
            <person name="Gilroy R."/>
        </authorList>
    </citation>
    <scope>NUCLEOTIDE SEQUENCE</scope>
    <source>
        <strain evidence="11">ChiW4-1371</strain>
    </source>
</reference>
<evidence type="ECO:0000256" key="1">
    <source>
        <dbReference type="ARBA" id="ARBA00005196"/>
    </source>
</evidence>
<dbReference type="PANTHER" id="PTHR31689">
    <property type="entry name" value="DIAMINOPIMELATE EPIMERASE, CHLOROPLASTIC"/>
    <property type="match status" value="1"/>
</dbReference>
<feature type="site" description="Could be important to modulate the pK values of the two catalytic cysteine residues" evidence="9">
    <location>
        <position position="149"/>
    </location>
</feature>
<proteinExistence type="inferred from homology"/>
<evidence type="ECO:0000256" key="7">
    <source>
        <dbReference type="ARBA" id="ARBA00023235"/>
    </source>
</evidence>
<comment type="similarity">
    <text evidence="2 9">Belongs to the diaminopimelate epimerase family.</text>
</comment>
<organism evidence="11 12">
    <name type="scientific">Candidatus Mucispirillum faecigallinarum</name>
    <dbReference type="NCBI Taxonomy" id="2838699"/>
    <lineage>
        <taxon>Bacteria</taxon>
        <taxon>Pseudomonadati</taxon>
        <taxon>Deferribacterota</taxon>
        <taxon>Deferribacteres</taxon>
        <taxon>Deferribacterales</taxon>
        <taxon>Mucispirillaceae</taxon>
        <taxon>Mucispirillum</taxon>
    </lineage>
</organism>
<dbReference type="NCBIfam" id="TIGR00652">
    <property type="entry name" value="DapF"/>
    <property type="match status" value="1"/>
</dbReference>